<dbReference type="AlphaFoldDB" id="A0A914C222"/>
<evidence type="ECO:0000259" key="3">
    <source>
        <dbReference type="PROSITE" id="PS50035"/>
    </source>
</evidence>
<keyword evidence="2" id="KW-0472">Membrane</keyword>
<dbReference type="CDD" id="cd09107">
    <property type="entry name" value="PLDc_vPLD3_4_5_like_2"/>
    <property type="match status" value="1"/>
</dbReference>
<dbReference type="WBParaSite" id="ACRNAN_Path_1499.g5845.t2">
    <property type="protein sequence ID" value="ACRNAN_Path_1499.g5845.t2"/>
    <property type="gene ID" value="ACRNAN_Path_1499.g5845"/>
</dbReference>
<dbReference type="Pfam" id="PF00614">
    <property type="entry name" value="PLDc"/>
    <property type="match status" value="1"/>
</dbReference>
<keyword evidence="2" id="KW-0812">Transmembrane</keyword>
<feature type="transmembrane region" description="Helical" evidence="2">
    <location>
        <begin position="55"/>
        <end position="75"/>
    </location>
</feature>
<dbReference type="CDD" id="cd09106">
    <property type="entry name" value="PLDc_vPLD3_4_5_like_1"/>
    <property type="match status" value="1"/>
</dbReference>
<dbReference type="SMART" id="SM00155">
    <property type="entry name" value="PLDc"/>
    <property type="match status" value="2"/>
</dbReference>
<evidence type="ECO:0000256" key="1">
    <source>
        <dbReference type="ARBA" id="ARBA00008664"/>
    </source>
</evidence>
<dbReference type="Proteomes" id="UP000887540">
    <property type="component" value="Unplaced"/>
</dbReference>
<feature type="domain" description="PLD phosphodiesterase" evidence="3">
    <location>
        <begin position="211"/>
        <end position="238"/>
    </location>
</feature>
<evidence type="ECO:0000256" key="2">
    <source>
        <dbReference type="SAM" id="Phobius"/>
    </source>
</evidence>
<sequence length="504" mass="57839">MSTKNFMHLEGCTSDGRADMTNFEMDLFDTRMSGYKHLSKEESEECCKNSIIKPACIPITIISFFIIMIIFFPLFSDDALESAKNYEKEKLCKESCKFRFVESIPVGMKYENLTNSSTYNAWKQLLSRAQNSVDLAVLYWNLNETGYNTSWQGNEIFHLISNLSSNGVKVRVAQNYPSAQFPQKESQYLQEHNLADVRSLNFAQLYPHTKGSGVLHTKFWIIDDKHVYIGSANMDWKSLTEVKELGVLIEDCSCLAVDLSKIFAVYWKLGEEEAKIPDKWPISWRTSYNAKDPLDLTLNNNISSGIYISSSPKEFNPKGREHDLDAIINVMETANEFIHISVMDYIPSTLYYSKNSNFFWPKLDDAIRAAAYRGVQVQMLISHWEHSKKEMIPFLKSLLEINGAIKGKIQVKLFTVPKGQEDIPFSRVNHAKYMVTENTAYVGTSNWAGDYFIRTAGVGVIVKAVNDRVVIEQLQNIFNRDWNSPYASSELDYYLWNAKFEKVE</sequence>
<dbReference type="SUPFAM" id="SSF56024">
    <property type="entry name" value="Phospholipase D/nuclease"/>
    <property type="match status" value="2"/>
</dbReference>
<protein>
    <submittedName>
        <fullName evidence="5">PLD phosphodiesterase domain-containing protein</fullName>
    </submittedName>
</protein>
<accession>A0A914C222</accession>
<comment type="similarity">
    <text evidence="1">Belongs to the phospholipase D family.</text>
</comment>
<dbReference type="InterPro" id="IPR001736">
    <property type="entry name" value="PLipase_D/transphosphatidylase"/>
</dbReference>
<reference evidence="5" key="1">
    <citation type="submission" date="2022-11" db="UniProtKB">
        <authorList>
            <consortium name="WormBaseParasite"/>
        </authorList>
    </citation>
    <scope>IDENTIFICATION</scope>
</reference>
<dbReference type="Pfam" id="PF13918">
    <property type="entry name" value="PLDc_3"/>
    <property type="match status" value="1"/>
</dbReference>
<evidence type="ECO:0000313" key="4">
    <source>
        <dbReference type="Proteomes" id="UP000887540"/>
    </source>
</evidence>
<keyword evidence="4" id="KW-1185">Reference proteome</keyword>
<dbReference type="PROSITE" id="PS50035">
    <property type="entry name" value="PLD"/>
    <property type="match status" value="2"/>
</dbReference>
<dbReference type="Gene3D" id="3.30.870.10">
    <property type="entry name" value="Endonuclease Chain A"/>
    <property type="match status" value="2"/>
</dbReference>
<proteinExistence type="inferred from homology"/>
<dbReference type="GO" id="GO:0003824">
    <property type="term" value="F:catalytic activity"/>
    <property type="evidence" value="ECO:0007669"/>
    <property type="project" value="InterPro"/>
</dbReference>
<name>A0A914C222_9BILA</name>
<dbReference type="PANTHER" id="PTHR10185">
    <property type="entry name" value="PHOSPHOLIPASE D - RELATED"/>
    <property type="match status" value="1"/>
</dbReference>
<dbReference type="InterPro" id="IPR050874">
    <property type="entry name" value="Diverse_PLD-related"/>
</dbReference>
<feature type="domain" description="PLD phosphodiesterase" evidence="3">
    <location>
        <begin position="425"/>
        <end position="451"/>
    </location>
</feature>
<evidence type="ECO:0000313" key="5">
    <source>
        <dbReference type="WBParaSite" id="ACRNAN_Path_1499.g5845.t2"/>
    </source>
</evidence>
<dbReference type="PANTHER" id="PTHR10185:SF17">
    <property type="entry name" value="GM01519P-RELATED"/>
    <property type="match status" value="1"/>
</dbReference>
<organism evidence="4 5">
    <name type="scientific">Acrobeloides nanus</name>
    <dbReference type="NCBI Taxonomy" id="290746"/>
    <lineage>
        <taxon>Eukaryota</taxon>
        <taxon>Metazoa</taxon>
        <taxon>Ecdysozoa</taxon>
        <taxon>Nematoda</taxon>
        <taxon>Chromadorea</taxon>
        <taxon>Rhabditida</taxon>
        <taxon>Tylenchina</taxon>
        <taxon>Cephalobomorpha</taxon>
        <taxon>Cephaloboidea</taxon>
        <taxon>Cephalobidae</taxon>
        <taxon>Acrobeloides</taxon>
    </lineage>
</organism>
<dbReference type="InterPro" id="IPR032803">
    <property type="entry name" value="PLDc_3"/>
</dbReference>
<keyword evidence="2" id="KW-1133">Transmembrane helix</keyword>